<dbReference type="InterPro" id="IPR045584">
    <property type="entry name" value="Pilin-like"/>
</dbReference>
<accession>A0ABW1AXT6</accession>
<organism evidence="2 3">
    <name type="scientific">Thauera sinica</name>
    <dbReference type="NCBI Taxonomy" id="2665146"/>
    <lineage>
        <taxon>Bacteria</taxon>
        <taxon>Pseudomonadati</taxon>
        <taxon>Pseudomonadota</taxon>
        <taxon>Betaproteobacteria</taxon>
        <taxon>Rhodocyclales</taxon>
        <taxon>Zoogloeaceae</taxon>
        <taxon>Thauera</taxon>
    </lineage>
</organism>
<reference evidence="3" key="1">
    <citation type="journal article" date="2019" name="Int. J. Syst. Evol. Microbiol.">
        <title>The Global Catalogue of Microorganisms (GCM) 10K type strain sequencing project: providing services to taxonomists for standard genome sequencing and annotation.</title>
        <authorList>
            <consortium name="The Broad Institute Genomics Platform"/>
            <consortium name="The Broad Institute Genome Sequencing Center for Infectious Disease"/>
            <person name="Wu L."/>
            <person name="Ma J."/>
        </authorList>
    </citation>
    <scope>NUCLEOTIDE SEQUENCE [LARGE SCALE GENOMIC DNA]</scope>
    <source>
        <strain evidence="3">SHR3</strain>
    </source>
</reference>
<dbReference type="Pfam" id="PF07963">
    <property type="entry name" value="N_methyl"/>
    <property type="match status" value="1"/>
</dbReference>
<dbReference type="EMBL" id="JBHSOG010000102">
    <property type="protein sequence ID" value="MFC5771969.1"/>
    <property type="molecule type" value="Genomic_DNA"/>
</dbReference>
<feature type="transmembrane region" description="Helical" evidence="1">
    <location>
        <begin position="7"/>
        <end position="28"/>
    </location>
</feature>
<keyword evidence="1" id="KW-1133">Transmembrane helix</keyword>
<proteinExistence type="predicted"/>
<evidence type="ECO:0000256" key="1">
    <source>
        <dbReference type="SAM" id="Phobius"/>
    </source>
</evidence>
<keyword evidence="3" id="KW-1185">Reference proteome</keyword>
<evidence type="ECO:0000313" key="2">
    <source>
        <dbReference type="EMBL" id="MFC5771969.1"/>
    </source>
</evidence>
<gene>
    <name evidence="2" type="ORF">ACFPTN_21525</name>
</gene>
<protein>
    <submittedName>
        <fullName evidence="2">Prepilin-type N-terminal cleavage/methylation domain-containing protein</fullName>
    </submittedName>
</protein>
<evidence type="ECO:0000313" key="3">
    <source>
        <dbReference type="Proteomes" id="UP001595974"/>
    </source>
</evidence>
<dbReference type="RefSeq" id="WP_096444911.1">
    <property type="nucleotide sequence ID" value="NZ_JBHSOG010000102.1"/>
</dbReference>
<name>A0ABW1AXT6_9RHOO</name>
<comment type="caution">
    <text evidence="2">The sequence shown here is derived from an EMBL/GenBank/DDBJ whole genome shotgun (WGS) entry which is preliminary data.</text>
</comment>
<dbReference type="Proteomes" id="UP001595974">
    <property type="component" value="Unassembled WGS sequence"/>
</dbReference>
<sequence length="216" mass="22155">MKPRQNGFTLVEIAVVLVIVGLLLGGVLKGQELIDSAKVKNLAQDFRTTPMLIHAYQDKFRALPGDDRRAVAHLCPAGAANCTTDGNGDGVLGGNWDDDSGSEAALFWQQVRLANLASGPVDTGDAAYIPRNAEGGRIGIQRGGNGAPLGLTGSHVMCSASINGKLVRQLDQALDDGNPASGALRAGTTGDGGTLTVISSANPLADGNSHTVCLSL</sequence>
<dbReference type="InterPro" id="IPR012902">
    <property type="entry name" value="N_methyl_site"/>
</dbReference>
<dbReference type="SUPFAM" id="SSF54523">
    <property type="entry name" value="Pili subunits"/>
    <property type="match status" value="1"/>
</dbReference>
<keyword evidence="1" id="KW-0472">Membrane</keyword>
<keyword evidence="1" id="KW-0812">Transmembrane</keyword>
<dbReference type="NCBIfam" id="TIGR02532">
    <property type="entry name" value="IV_pilin_GFxxxE"/>
    <property type="match status" value="1"/>
</dbReference>